<gene>
    <name evidence="1" type="ORF">SMCB_0537</name>
</gene>
<organism evidence="1 2">
    <name type="scientific">Serpentinimonas maccroryi</name>
    <dbReference type="NCBI Taxonomy" id="1458426"/>
    <lineage>
        <taxon>Bacteria</taxon>
        <taxon>Pseudomonadati</taxon>
        <taxon>Pseudomonadota</taxon>
        <taxon>Betaproteobacteria</taxon>
        <taxon>Burkholderiales</taxon>
        <taxon>Comamonadaceae</taxon>
        <taxon>Serpentinimonas</taxon>
    </lineage>
</organism>
<proteinExistence type="predicted"/>
<dbReference type="STRING" id="1458426.SMCB_0537"/>
<name>A0A060NN09_9BURK</name>
<keyword evidence="2" id="KW-1185">Reference proteome</keyword>
<protein>
    <submittedName>
        <fullName evidence="1">Uncharacterized protein</fullName>
    </submittedName>
</protein>
<evidence type="ECO:0000313" key="1">
    <source>
        <dbReference type="EMBL" id="BAO82765.1"/>
    </source>
</evidence>
<dbReference type="KEGG" id="cbab:SMCB_0537"/>
<dbReference type="Proteomes" id="UP000066014">
    <property type="component" value="Chromosome"/>
</dbReference>
<accession>A0A060NN09</accession>
<dbReference type="HOGENOM" id="CLU_1934448_0_0_4"/>
<dbReference type="AlphaFoldDB" id="A0A060NN09"/>
<reference evidence="1 2" key="1">
    <citation type="journal article" date="2014" name="Nat. Commun.">
        <title>Physiological and genomic features of highly alkaliphilic hydrogen-utilizing Betaproteobacteria from a continental serpentinizing site.</title>
        <authorList>
            <person name="Suzuki S."/>
            <person name="Kuenen J.G."/>
            <person name="Schipper K."/>
            <person name="van der Velde S."/>
            <person name="Ishii S."/>
            <person name="Wu A."/>
            <person name="Sorokin D.Y."/>
            <person name="Tenney A."/>
            <person name="Meng X.Y."/>
            <person name="Morrill P.L."/>
            <person name="Kamagata Y."/>
            <person name="Muyzer G."/>
            <person name="Nealson K.H."/>
        </authorList>
    </citation>
    <scope>NUCLEOTIDE SEQUENCE [LARGE SCALE GENOMIC DNA]</scope>
    <source>
        <strain evidence="1 2">B1</strain>
    </source>
</reference>
<evidence type="ECO:0000313" key="2">
    <source>
        <dbReference type="Proteomes" id="UP000066014"/>
    </source>
</evidence>
<dbReference type="EMBL" id="AP014569">
    <property type="protein sequence ID" value="BAO82765.1"/>
    <property type="molecule type" value="Genomic_DNA"/>
</dbReference>
<sequence length="130" mass="15129">MSEPKAVRLPANVENLPRPARSLSSSNQLIAPNSCWYVIDNPLMIINIRIMTRNILYNEKLFFKEKQIIINGRIKNILNIPVRILSLLPVRKLNNPAYAIKKHTLRKKIYICKLILLSHKIFTKKINDKT</sequence>